<evidence type="ECO:0000313" key="2">
    <source>
        <dbReference type="EMBL" id="GAA1959053.1"/>
    </source>
</evidence>
<name>A0ABN2QW53_9MICO</name>
<proteinExistence type="predicted"/>
<gene>
    <name evidence="2" type="ORF">GCM10009776_21890</name>
</gene>
<protein>
    <submittedName>
        <fullName evidence="2">Uncharacterized protein</fullName>
    </submittedName>
</protein>
<dbReference type="Proteomes" id="UP001499933">
    <property type="component" value="Unassembled WGS sequence"/>
</dbReference>
<dbReference type="EMBL" id="BAAAOG010000003">
    <property type="protein sequence ID" value="GAA1959053.1"/>
    <property type="molecule type" value="Genomic_DNA"/>
</dbReference>
<dbReference type="RefSeq" id="WP_344094478.1">
    <property type="nucleotide sequence ID" value="NZ_BAAAOG010000003.1"/>
</dbReference>
<keyword evidence="3" id="KW-1185">Reference proteome</keyword>
<evidence type="ECO:0000313" key="3">
    <source>
        <dbReference type="Proteomes" id="UP001499933"/>
    </source>
</evidence>
<sequence>MRDVVCHEHRRAPRYDDVLSEDDDGRGIPELLIGCIVPRGEGDLESRRRDGQRDGVGAVGGKVRRHLDDDPAGCGGVGRRHRAPDAADEVGGRVIGCPEGRGDGLERVIRDAALELVHEALLPGCGILDDRNRVGAEL</sequence>
<feature type="region of interest" description="Disordered" evidence="1">
    <location>
        <begin position="42"/>
        <end position="64"/>
    </location>
</feature>
<organism evidence="2 3">
    <name type="scientific">Microbacterium deminutum</name>
    <dbReference type="NCBI Taxonomy" id="344164"/>
    <lineage>
        <taxon>Bacteria</taxon>
        <taxon>Bacillati</taxon>
        <taxon>Actinomycetota</taxon>
        <taxon>Actinomycetes</taxon>
        <taxon>Micrococcales</taxon>
        <taxon>Microbacteriaceae</taxon>
        <taxon>Microbacterium</taxon>
    </lineage>
</organism>
<accession>A0ABN2QW53</accession>
<reference evidence="2 3" key="1">
    <citation type="journal article" date="2019" name="Int. J. Syst. Evol. Microbiol.">
        <title>The Global Catalogue of Microorganisms (GCM) 10K type strain sequencing project: providing services to taxonomists for standard genome sequencing and annotation.</title>
        <authorList>
            <consortium name="The Broad Institute Genomics Platform"/>
            <consortium name="The Broad Institute Genome Sequencing Center for Infectious Disease"/>
            <person name="Wu L."/>
            <person name="Ma J."/>
        </authorList>
    </citation>
    <scope>NUCLEOTIDE SEQUENCE [LARGE SCALE GENOMIC DNA]</scope>
    <source>
        <strain evidence="2 3">JCM 14901</strain>
    </source>
</reference>
<comment type="caution">
    <text evidence="2">The sequence shown here is derived from an EMBL/GenBank/DDBJ whole genome shotgun (WGS) entry which is preliminary data.</text>
</comment>
<evidence type="ECO:0000256" key="1">
    <source>
        <dbReference type="SAM" id="MobiDB-lite"/>
    </source>
</evidence>
<feature type="compositionally biased region" description="Basic and acidic residues" evidence="1">
    <location>
        <begin position="42"/>
        <end position="53"/>
    </location>
</feature>